<dbReference type="Pfam" id="PF00589">
    <property type="entry name" value="Phage_integrase"/>
    <property type="match status" value="1"/>
</dbReference>
<dbReference type="InterPro" id="IPR010998">
    <property type="entry name" value="Integrase_recombinase_N"/>
</dbReference>
<evidence type="ECO:0000313" key="8">
    <source>
        <dbReference type="Proteomes" id="UP000031978"/>
    </source>
</evidence>
<dbReference type="EMBL" id="JXCL01000038">
    <property type="protein sequence ID" value="KIL13605.1"/>
    <property type="molecule type" value="Genomic_DNA"/>
</dbReference>
<dbReference type="InterPro" id="IPR013762">
    <property type="entry name" value="Integrase-like_cat_sf"/>
</dbReference>
<dbReference type="GO" id="GO:0006310">
    <property type="term" value="P:DNA recombination"/>
    <property type="evidence" value="ECO:0007669"/>
    <property type="project" value="UniProtKB-KW"/>
</dbReference>
<gene>
    <name evidence="7" type="ORF">B4127_0617</name>
</gene>
<dbReference type="SUPFAM" id="SSF56349">
    <property type="entry name" value="DNA breaking-rejoining enzymes"/>
    <property type="match status" value="1"/>
</dbReference>
<evidence type="ECO:0000256" key="4">
    <source>
        <dbReference type="ARBA" id="ARBA00023172"/>
    </source>
</evidence>
<dbReference type="RefSeq" id="WP_044141490.1">
    <property type="nucleotide sequence ID" value="NZ_JAHHYF010000010.1"/>
</dbReference>
<evidence type="ECO:0000256" key="3">
    <source>
        <dbReference type="ARBA" id="ARBA00023125"/>
    </source>
</evidence>
<dbReference type="GO" id="GO:0003677">
    <property type="term" value="F:DNA binding"/>
    <property type="evidence" value="ECO:0007669"/>
    <property type="project" value="UniProtKB-KW"/>
</dbReference>
<keyword evidence="2" id="KW-0229">DNA integration</keyword>
<organism evidence="7 8">
    <name type="scientific">Bacillus pumilus</name>
    <name type="common">Bacillus mesentericus</name>
    <dbReference type="NCBI Taxonomy" id="1408"/>
    <lineage>
        <taxon>Bacteria</taxon>
        <taxon>Bacillati</taxon>
        <taxon>Bacillota</taxon>
        <taxon>Bacilli</taxon>
        <taxon>Bacillales</taxon>
        <taxon>Bacillaceae</taxon>
        <taxon>Bacillus</taxon>
    </lineage>
</organism>
<dbReference type="Pfam" id="PF14659">
    <property type="entry name" value="Phage_int_SAM_3"/>
    <property type="match status" value="1"/>
</dbReference>
<evidence type="ECO:0000256" key="2">
    <source>
        <dbReference type="ARBA" id="ARBA00022908"/>
    </source>
</evidence>
<comment type="caution">
    <text evidence="7">The sequence shown here is derived from an EMBL/GenBank/DDBJ whole genome shotgun (WGS) entry which is preliminary data.</text>
</comment>
<dbReference type="GO" id="GO:0015074">
    <property type="term" value="P:DNA integration"/>
    <property type="evidence" value="ECO:0007669"/>
    <property type="project" value="UniProtKB-KW"/>
</dbReference>
<evidence type="ECO:0000313" key="7">
    <source>
        <dbReference type="EMBL" id="KIL13605.1"/>
    </source>
</evidence>
<dbReference type="Proteomes" id="UP000031978">
    <property type="component" value="Unassembled WGS sequence"/>
</dbReference>
<dbReference type="Gene3D" id="1.10.150.130">
    <property type="match status" value="1"/>
</dbReference>
<accession>A0AB34QQ78</accession>
<comment type="similarity">
    <text evidence="1">Belongs to the 'phage' integrase family.</text>
</comment>
<dbReference type="Gene3D" id="1.10.443.10">
    <property type="entry name" value="Intergrase catalytic core"/>
    <property type="match status" value="1"/>
</dbReference>
<keyword evidence="3" id="KW-0238">DNA-binding</keyword>
<feature type="domain" description="Tyr recombinase" evidence="6">
    <location>
        <begin position="187"/>
        <end position="389"/>
    </location>
</feature>
<evidence type="ECO:0000256" key="1">
    <source>
        <dbReference type="ARBA" id="ARBA00008857"/>
    </source>
</evidence>
<dbReference type="InterPro" id="IPR050090">
    <property type="entry name" value="Tyrosine_recombinase_XerCD"/>
</dbReference>
<dbReference type="InterPro" id="IPR004107">
    <property type="entry name" value="Integrase_SAM-like_N"/>
</dbReference>
<evidence type="ECO:0000259" key="6">
    <source>
        <dbReference type="PROSITE" id="PS51898"/>
    </source>
</evidence>
<dbReference type="PROSITE" id="PS51898">
    <property type="entry name" value="TYR_RECOMBINASE"/>
    <property type="match status" value="1"/>
</dbReference>
<feature type="region of interest" description="Disordered" evidence="5">
    <location>
        <begin position="405"/>
        <end position="425"/>
    </location>
</feature>
<reference evidence="7 8" key="1">
    <citation type="submission" date="2014-12" db="EMBL/GenBank/DDBJ databases">
        <title>Draft Genome Sequences of Five Spore-Forming Food Isolates of Bacillus pumilus.</title>
        <authorList>
            <person name="de Jong A."/>
            <person name="van Heel A.J."/>
            <person name="Montalban-Lopez M."/>
            <person name="Krawczyk A.O."/>
            <person name="Berendsen E.M."/>
            <person name="Wells-Bennik M."/>
            <person name="Kuipers O.P."/>
        </authorList>
    </citation>
    <scope>NUCLEOTIDE SEQUENCE [LARGE SCALE GENOMIC DNA]</scope>
    <source>
        <strain evidence="7 8">B4127</strain>
    </source>
</reference>
<dbReference type="PANTHER" id="PTHR30349:SF64">
    <property type="entry name" value="PROPHAGE INTEGRASE INTD-RELATED"/>
    <property type="match status" value="1"/>
</dbReference>
<keyword evidence="4" id="KW-0233">DNA recombination</keyword>
<protein>
    <recommendedName>
        <fullName evidence="6">Tyr recombinase domain-containing protein</fullName>
    </recommendedName>
</protein>
<sequence>MKKKQEKTKYPGVYLDEKGRFFYQSEFGIDRITGKRIRKKGRKDANGKPFASAFEANKELTRLKREYHKVNSFSNYKMTYEQFMNQVYIPYYQTEVEESTFEVKEGILEKIKDRFGSMSLRSISIEDVQNFRTWLLTSKKRGGAGYSQSYASMVFGVFRQSLDKAVDMQYLEYNISKKVKAIPKGKAVVPYWTKEEFEQVINQIYIDDFYEHLNFVMIWVYYMTGIRVNEGTALNWCDIDLKKKRMRVHHMLILKTRTEWKRNSYTKTEDGKRTIALDDDTINILKVWRERQLAIGLGKVDDFVFSYDGLPMIKSTIGRMLSRYAKLAEVKKIQAKGLRHSHASYLINEFNVSVLVLSQRMGHSSPEITLKHYAHMWTGADNTIAEMMAGNIKIKTASETKLRFNGNQAINKKNPTKNPTKEAKG</sequence>
<proteinExistence type="inferred from homology"/>
<dbReference type="PANTHER" id="PTHR30349">
    <property type="entry name" value="PHAGE INTEGRASE-RELATED"/>
    <property type="match status" value="1"/>
</dbReference>
<dbReference type="CDD" id="cd01189">
    <property type="entry name" value="INT_ICEBs1_C_like"/>
    <property type="match status" value="1"/>
</dbReference>
<evidence type="ECO:0000256" key="5">
    <source>
        <dbReference type="SAM" id="MobiDB-lite"/>
    </source>
</evidence>
<dbReference type="AlphaFoldDB" id="A0AB34QQ78"/>
<name>A0AB34QQ78_BACPU</name>
<dbReference type="InterPro" id="IPR011010">
    <property type="entry name" value="DNA_brk_join_enz"/>
</dbReference>
<dbReference type="InterPro" id="IPR002104">
    <property type="entry name" value="Integrase_catalytic"/>
</dbReference>